<dbReference type="SMART" id="SM00450">
    <property type="entry name" value="RHOD"/>
    <property type="match status" value="1"/>
</dbReference>
<dbReference type="SUPFAM" id="SSF52821">
    <property type="entry name" value="Rhodanese/Cell cycle control phosphatase"/>
    <property type="match status" value="1"/>
</dbReference>
<dbReference type="PANTHER" id="PTHR43031">
    <property type="entry name" value="FAD-DEPENDENT OXIDOREDUCTASE"/>
    <property type="match status" value="1"/>
</dbReference>
<evidence type="ECO:0000259" key="1">
    <source>
        <dbReference type="PROSITE" id="PS50206"/>
    </source>
</evidence>
<dbReference type="Gene3D" id="3.40.250.10">
    <property type="entry name" value="Rhodanese-like domain"/>
    <property type="match status" value="1"/>
</dbReference>
<evidence type="ECO:0000313" key="2">
    <source>
        <dbReference type="EMBL" id="BAS05032.1"/>
    </source>
</evidence>
<dbReference type="Pfam" id="PF00581">
    <property type="entry name" value="Rhodanese"/>
    <property type="match status" value="1"/>
</dbReference>
<dbReference type="InterPro" id="IPR001763">
    <property type="entry name" value="Rhodanese-like_dom"/>
</dbReference>
<dbReference type="GO" id="GO:0016740">
    <property type="term" value="F:transferase activity"/>
    <property type="evidence" value="ECO:0007669"/>
    <property type="project" value="UniProtKB-KW"/>
</dbReference>
<dbReference type="PANTHER" id="PTHR43031:SF17">
    <property type="entry name" value="SULFURTRANSFERASE YTWF-RELATED"/>
    <property type="match status" value="1"/>
</dbReference>
<protein>
    <submittedName>
        <fullName evidence="2">Putative thiosulfate sulfurtransferase</fullName>
    </submittedName>
</protein>
<proteinExistence type="predicted"/>
<keyword evidence="2" id="KW-0808">Transferase</keyword>
<gene>
    <name evidence="2" type="primary">rhd1</name>
</gene>
<dbReference type="AlphaFoldDB" id="A0A0K2QR26"/>
<dbReference type="CDD" id="cd00158">
    <property type="entry name" value="RHOD"/>
    <property type="match status" value="1"/>
</dbReference>
<sequence length="116" mass="13577">MFLDKETYKKIHISVKELKEKIDKGEDFILLDVREPQEYNYSRIKEKEAMLVPLMSLPRVINSLPKDKDIYVFCRSGNRSLQATLWLLQNGFTRVKNVEGGILAWSDEIDPTVPKY</sequence>
<dbReference type="InterPro" id="IPR050229">
    <property type="entry name" value="GlpE_sulfurtransferase"/>
</dbReference>
<feature type="domain" description="Rhodanese" evidence="1">
    <location>
        <begin position="24"/>
        <end position="114"/>
    </location>
</feature>
<accession>A0A0K2QR26</accession>
<reference evidence="2" key="1">
    <citation type="journal article" date="2016" name="Microbes Environ.">
        <title>In Situ Gene Expression Responsible for Sulfide Oxidation and CO2 Fixation of an Uncultured Large Sausage-Shaped Aquificae Bacterium in a Sulfidic Hot Spring.</title>
        <authorList>
            <person name="Tamazawa S."/>
            <person name="Yamamoto K."/>
            <person name="Takasaki K."/>
            <person name="Mitani Y."/>
            <person name="Hanada S."/>
            <person name="Kamagata Y."/>
            <person name="Tamaki H."/>
        </authorList>
    </citation>
    <scope>NUCLEOTIDE SEQUENCE</scope>
</reference>
<organism evidence="2">
    <name type="scientific">uncultured Aquificaceae bacterium</name>
    <dbReference type="NCBI Taxonomy" id="374108"/>
    <lineage>
        <taxon>Bacteria</taxon>
        <taxon>Pseudomonadati</taxon>
        <taxon>Aquificota</taxon>
        <taxon>Aquificia</taxon>
        <taxon>Aquificales</taxon>
        <taxon>Aquificaceae</taxon>
        <taxon>environmental samples</taxon>
    </lineage>
</organism>
<dbReference type="PROSITE" id="PS50206">
    <property type="entry name" value="RHODANESE_3"/>
    <property type="match status" value="1"/>
</dbReference>
<dbReference type="EMBL" id="LC021536">
    <property type="protein sequence ID" value="BAS05032.1"/>
    <property type="molecule type" value="Genomic_DNA"/>
</dbReference>
<name>A0A0K2QR26_9AQUI</name>
<dbReference type="InterPro" id="IPR036873">
    <property type="entry name" value="Rhodanese-like_dom_sf"/>
</dbReference>